<keyword evidence="1" id="KW-0732">Signal</keyword>
<dbReference type="AlphaFoldDB" id="A0A7W4PEU2"/>
<comment type="caution">
    <text evidence="2">The sequence shown here is derived from an EMBL/GenBank/DDBJ whole genome shotgun (WGS) entry which is preliminary data.</text>
</comment>
<evidence type="ECO:0000256" key="1">
    <source>
        <dbReference type="SAM" id="SignalP"/>
    </source>
</evidence>
<protein>
    <submittedName>
        <fullName evidence="2">Uncharacterized protein</fullName>
    </submittedName>
</protein>
<proteinExistence type="predicted"/>
<name>A0A7W4PEU2_9PROT</name>
<keyword evidence="3" id="KW-1185">Reference proteome</keyword>
<sequence>MLQVVIRKVALCVLGTGTLLLAVGTHSAQAQHLVTDYEAGRLTLDALTAAPPPPVRHVVYRQSVHAMPALVHRASATSTVRSRGLVHNIVYHPRATAHHATRKGHHRT</sequence>
<evidence type="ECO:0000313" key="3">
    <source>
        <dbReference type="Proteomes" id="UP000555756"/>
    </source>
</evidence>
<feature type="chain" id="PRO_5030663402" evidence="1">
    <location>
        <begin position="31"/>
        <end position="108"/>
    </location>
</feature>
<reference evidence="2 3" key="1">
    <citation type="submission" date="2020-04" db="EMBL/GenBank/DDBJ databases">
        <title>Description of novel Gluconacetobacter.</title>
        <authorList>
            <person name="Sombolestani A."/>
        </authorList>
    </citation>
    <scope>NUCLEOTIDE SEQUENCE [LARGE SCALE GENOMIC DNA]</scope>
    <source>
        <strain evidence="2 3">LMG 21311</strain>
    </source>
</reference>
<feature type="signal peptide" evidence="1">
    <location>
        <begin position="1"/>
        <end position="30"/>
    </location>
</feature>
<dbReference type="EMBL" id="JABEQF010000010">
    <property type="protein sequence ID" value="MBB2190950.1"/>
    <property type="molecule type" value="Genomic_DNA"/>
</dbReference>
<evidence type="ECO:0000313" key="2">
    <source>
        <dbReference type="EMBL" id="MBB2190950.1"/>
    </source>
</evidence>
<dbReference type="Proteomes" id="UP000555756">
    <property type="component" value="Unassembled WGS sequence"/>
</dbReference>
<accession>A0A7W4PEU2</accession>
<gene>
    <name evidence="2" type="ORF">HLH34_13420</name>
</gene>
<organism evidence="2 3">
    <name type="scientific">Gluconacetobacter azotocaptans</name>
    <dbReference type="NCBI Taxonomy" id="142834"/>
    <lineage>
        <taxon>Bacteria</taxon>
        <taxon>Pseudomonadati</taxon>
        <taxon>Pseudomonadota</taxon>
        <taxon>Alphaproteobacteria</taxon>
        <taxon>Acetobacterales</taxon>
        <taxon>Acetobacteraceae</taxon>
        <taxon>Gluconacetobacter</taxon>
    </lineage>
</organism>